<name>A0A024FTU9_9STRA</name>
<accession>A0A024FTU9</accession>
<organism evidence="1 2">
    <name type="scientific">Albugo candida</name>
    <dbReference type="NCBI Taxonomy" id="65357"/>
    <lineage>
        <taxon>Eukaryota</taxon>
        <taxon>Sar</taxon>
        <taxon>Stramenopiles</taxon>
        <taxon>Oomycota</taxon>
        <taxon>Peronosporomycetes</taxon>
        <taxon>Albuginales</taxon>
        <taxon>Albuginaceae</taxon>
        <taxon>Albugo</taxon>
    </lineage>
</organism>
<proteinExistence type="predicted"/>
<sequence>MTIKIAITASTGKNIADNGRVIAVDVSSILVEESVDSSLLVSSSSSSLPADSEDTSLPDVLCSSTSVCEPALKSESVLLALVAFWNPVSGISASEPLVLPLPVLLTYVALGCSSIHYDQLSIQCDREKLRRTLMQRSDWCRRILFDIRRLNNCFCHGPLNV</sequence>
<comment type="caution">
    <text evidence="1">The sequence shown here is derived from an EMBL/GenBank/DDBJ whole genome shotgun (WGS) entry which is preliminary data.</text>
</comment>
<dbReference type="Proteomes" id="UP000053237">
    <property type="component" value="Unassembled WGS sequence"/>
</dbReference>
<keyword evidence="2" id="KW-1185">Reference proteome</keyword>
<dbReference type="AlphaFoldDB" id="A0A024FTU9"/>
<evidence type="ECO:0000313" key="1">
    <source>
        <dbReference type="EMBL" id="CCI10461.1"/>
    </source>
</evidence>
<dbReference type="InParanoid" id="A0A024FTU9"/>
<protein>
    <submittedName>
        <fullName evidence="1">Uncharacterized protein</fullName>
    </submittedName>
</protein>
<evidence type="ECO:0000313" key="2">
    <source>
        <dbReference type="Proteomes" id="UP000053237"/>
    </source>
</evidence>
<dbReference type="EMBL" id="CAIX01000261">
    <property type="protein sequence ID" value="CCI10461.1"/>
    <property type="molecule type" value="Genomic_DNA"/>
</dbReference>
<gene>
    <name evidence="1" type="ORF">BN9_102000</name>
</gene>
<reference evidence="1 2" key="1">
    <citation type="submission" date="2012-05" db="EMBL/GenBank/DDBJ databases">
        <title>Recombination and specialization in a pathogen metapopulation.</title>
        <authorList>
            <person name="Gardiner A."/>
            <person name="Kemen E."/>
            <person name="Schultz-Larsen T."/>
            <person name="MacLean D."/>
            <person name="Van Oosterhout C."/>
            <person name="Jones J.D.G."/>
        </authorList>
    </citation>
    <scope>NUCLEOTIDE SEQUENCE [LARGE SCALE GENOMIC DNA]</scope>
    <source>
        <strain evidence="1 2">Ac Nc2</strain>
    </source>
</reference>